<evidence type="ECO:0000313" key="2">
    <source>
        <dbReference type="Proteomes" id="UP000247744"/>
    </source>
</evidence>
<accession>A0A318M952</accession>
<reference evidence="1 2" key="1">
    <citation type="submission" date="2018-05" db="EMBL/GenBank/DDBJ databases">
        <title>Reference genomes for bee gut microbiota database.</title>
        <authorList>
            <person name="Ellegaard K.M."/>
        </authorList>
    </citation>
    <scope>NUCLEOTIDE SEQUENCE [LARGE SCALE GENOMIC DNA]</scope>
    <source>
        <strain evidence="1 2">ESL0200</strain>
    </source>
</reference>
<dbReference type="AlphaFoldDB" id="A0A318M952"/>
<organism evidence="1 2">
    <name type="scientific">Bifidobacterium asteroides</name>
    <dbReference type="NCBI Taxonomy" id="1684"/>
    <lineage>
        <taxon>Bacteria</taxon>
        <taxon>Bacillati</taxon>
        <taxon>Actinomycetota</taxon>
        <taxon>Actinomycetes</taxon>
        <taxon>Bifidobacteriales</taxon>
        <taxon>Bifidobacteriaceae</taxon>
        <taxon>Bifidobacterium</taxon>
    </lineage>
</organism>
<sequence length="86" mass="9270">MGLTCSHHACLTGIDDSTRRSSFRIQAERGDHFYDPSEGTGARYYTSFLNQGVFLLHSVSTDSSGSCIKEEAICWASDPGSTAAFG</sequence>
<gene>
    <name evidence="1" type="ORF">DKK75_04495</name>
</gene>
<protein>
    <submittedName>
        <fullName evidence="1">Uncharacterized protein</fullName>
    </submittedName>
</protein>
<proteinExistence type="predicted"/>
<evidence type="ECO:0000313" key="1">
    <source>
        <dbReference type="EMBL" id="PXY82963.1"/>
    </source>
</evidence>
<comment type="caution">
    <text evidence="1">The sequence shown here is derived from an EMBL/GenBank/DDBJ whole genome shotgun (WGS) entry which is preliminary data.</text>
</comment>
<name>A0A318M952_9BIFI</name>
<dbReference type="EMBL" id="QGLL01000006">
    <property type="protein sequence ID" value="PXY82963.1"/>
    <property type="molecule type" value="Genomic_DNA"/>
</dbReference>
<dbReference type="Proteomes" id="UP000247744">
    <property type="component" value="Unassembled WGS sequence"/>
</dbReference>